<dbReference type="GO" id="GO:0005737">
    <property type="term" value="C:cytoplasm"/>
    <property type="evidence" value="ECO:0007669"/>
    <property type="project" value="TreeGrafter"/>
</dbReference>
<dbReference type="GO" id="GO:0042132">
    <property type="term" value="F:fructose 1,6-bisphosphate 1-phosphatase activity"/>
    <property type="evidence" value="ECO:0007669"/>
    <property type="project" value="TreeGrafter"/>
</dbReference>
<evidence type="ECO:0000256" key="8">
    <source>
        <dbReference type="SAM" id="MobiDB-lite"/>
    </source>
</evidence>
<dbReference type="Gene3D" id="3.40.190.80">
    <property type="match status" value="1"/>
</dbReference>
<proteinExistence type="inferred from homology"/>
<evidence type="ECO:0000259" key="9">
    <source>
        <dbReference type="Pfam" id="PF00316"/>
    </source>
</evidence>
<dbReference type="GO" id="GO:0006002">
    <property type="term" value="P:fructose 6-phosphate metabolic process"/>
    <property type="evidence" value="ECO:0007669"/>
    <property type="project" value="TreeGrafter"/>
</dbReference>
<keyword evidence="5" id="KW-0378">Hydrolase</keyword>
<dbReference type="Pfam" id="PF18913">
    <property type="entry name" value="FBPase_C"/>
    <property type="match status" value="1"/>
</dbReference>
<feature type="domain" description="Fructose-1-6-bisphosphatase class I N-terminal" evidence="9">
    <location>
        <begin position="9"/>
        <end position="104"/>
    </location>
</feature>
<comment type="similarity">
    <text evidence="3">Belongs to the FBPase class 1 family.</text>
</comment>
<dbReference type="InterPro" id="IPR033391">
    <property type="entry name" value="FBPase_N"/>
</dbReference>
<dbReference type="PANTHER" id="PTHR11556">
    <property type="entry name" value="FRUCTOSE-1,6-BISPHOSPHATASE-RELATED"/>
    <property type="match status" value="1"/>
</dbReference>
<keyword evidence="4" id="KW-0479">Metal-binding</keyword>
<dbReference type="InterPro" id="IPR000146">
    <property type="entry name" value="FBPase_class-1"/>
</dbReference>
<evidence type="ECO:0000313" key="12">
    <source>
        <dbReference type="Proteomes" id="UP000075714"/>
    </source>
</evidence>
<dbReference type="Gene3D" id="3.30.540.10">
    <property type="entry name" value="Fructose-1,6-Bisphosphatase, subunit A, domain 1"/>
    <property type="match status" value="1"/>
</dbReference>
<gene>
    <name evidence="11" type="ORF">GPECTOR_14g264</name>
</gene>
<dbReference type="Proteomes" id="UP000075714">
    <property type="component" value="Unassembled WGS sequence"/>
</dbReference>
<dbReference type="PRINTS" id="PR01958">
    <property type="entry name" value="S17BPHPHTASE"/>
</dbReference>
<evidence type="ECO:0000256" key="4">
    <source>
        <dbReference type="ARBA" id="ARBA00022723"/>
    </source>
</evidence>
<name>A0A150GMK3_GONPE</name>
<protein>
    <recommendedName>
        <fullName evidence="13">Fructose-bisphosphatase</fullName>
    </recommendedName>
</protein>
<feature type="domain" description="Fructose-1-6-bisphosphatase class 1 C-terminal" evidence="10">
    <location>
        <begin position="181"/>
        <end position="259"/>
    </location>
</feature>
<dbReference type="GO" id="GO:0006094">
    <property type="term" value="P:gluconeogenesis"/>
    <property type="evidence" value="ECO:0007669"/>
    <property type="project" value="TreeGrafter"/>
</dbReference>
<dbReference type="PIRSF" id="PIRSF000904">
    <property type="entry name" value="FBPtase_SBPase"/>
    <property type="match status" value="1"/>
</dbReference>
<keyword evidence="12" id="KW-1185">Reference proteome</keyword>
<dbReference type="InterPro" id="IPR020548">
    <property type="entry name" value="Fructose_bisphosphatase_AS"/>
</dbReference>
<evidence type="ECO:0000256" key="6">
    <source>
        <dbReference type="ARBA" id="ARBA00022842"/>
    </source>
</evidence>
<dbReference type="EMBL" id="LSYV01000015">
    <property type="protein sequence ID" value="KXZ51024.1"/>
    <property type="molecule type" value="Genomic_DNA"/>
</dbReference>
<evidence type="ECO:0000256" key="7">
    <source>
        <dbReference type="ARBA" id="ARBA00023277"/>
    </source>
</evidence>
<reference evidence="12" key="1">
    <citation type="journal article" date="2016" name="Nat. Commun.">
        <title>The Gonium pectorale genome demonstrates co-option of cell cycle regulation during the evolution of multicellularity.</title>
        <authorList>
            <person name="Hanschen E.R."/>
            <person name="Marriage T.N."/>
            <person name="Ferris P.J."/>
            <person name="Hamaji T."/>
            <person name="Toyoda A."/>
            <person name="Fujiyama A."/>
            <person name="Neme R."/>
            <person name="Noguchi H."/>
            <person name="Minakuchi Y."/>
            <person name="Suzuki M."/>
            <person name="Kawai-Toyooka H."/>
            <person name="Smith D.R."/>
            <person name="Sparks H."/>
            <person name="Anderson J."/>
            <person name="Bakaric R."/>
            <person name="Luria V."/>
            <person name="Karger A."/>
            <person name="Kirschner M.W."/>
            <person name="Durand P.M."/>
            <person name="Michod R.E."/>
            <person name="Nozaki H."/>
            <person name="Olson B.J."/>
        </authorList>
    </citation>
    <scope>NUCLEOTIDE SEQUENCE [LARGE SCALE GENOMIC DNA]</scope>
    <source>
        <strain evidence="12">NIES-2863</strain>
    </source>
</reference>
<comment type="caution">
    <text evidence="11">The sequence shown here is derived from an EMBL/GenBank/DDBJ whole genome shotgun (WGS) entry which is preliminary data.</text>
</comment>
<dbReference type="PROSITE" id="PS00124">
    <property type="entry name" value="FBPASE"/>
    <property type="match status" value="1"/>
</dbReference>
<dbReference type="OrthoDB" id="10256725at2759"/>
<dbReference type="AlphaFoldDB" id="A0A150GMK3"/>
<dbReference type="InterPro" id="IPR044015">
    <property type="entry name" value="FBPase_C_dom"/>
</dbReference>
<dbReference type="InterPro" id="IPR023079">
    <property type="entry name" value="SBPase"/>
</dbReference>
<feature type="region of interest" description="Disordered" evidence="8">
    <location>
        <begin position="116"/>
        <end position="143"/>
    </location>
</feature>
<dbReference type="STRING" id="33097.A0A150GMK3"/>
<keyword evidence="7" id="KW-0119">Carbohydrate metabolism</keyword>
<dbReference type="GO" id="GO:0030388">
    <property type="term" value="P:fructose 1,6-bisphosphate metabolic process"/>
    <property type="evidence" value="ECO:0007669"/>
    <property type="project" value="TreeGrafter"/>
</dbReference>
<evidence type="ECO:0000259" key="10">
    <source>
        <dbReference type="Pfam" id="PF18913"/>
    </source>
</evidence>
<dbReference type="GO" id="GO:0046872">
    <property type="term" value="F:metal ion binding"/>
    <property type="evidence" value="ECO:0007669"/>
    <property type="project" value="UniProtKB-KW"/>
</dbReference>
<organism evidence="11 12">
    <name type="scientific">Gonium pectorale</name>
    <name type="common">Green alga</name>
    <dbReference type="NCBI Taxonomy" id="33097"/>
    <lineage>
        <taxon>Eukaryota</taxon>
        <taxon>Viridiplantae</taxon>
        <taxon>Chlorophyta</taxon>
        <taxon>core chlorophytes</taxon>
        <taxon>Chlorophyceae</taxon>
        <taxon>CS clade</taxon>
        <taxon>Chlamydomonadales</taxon>
        <taxon>Volvocaceae</taxon>
        <taxon>Gonium</taxon>
    </lineage>
</organism>
<comment type="cofactor">
    <cofactor evidence="1">
        <name>Mg(2+)</name>
        <dbReference type="ChEBI" id="CHEBI:18420"/>
    </cofactor>
</comment>
<evidence type="ECO:0000313" key="11">
    <source>
        <dbReference type="EMBL" id="KXZ51024.1"/>
    </source>
</evidence>
<keyword evidence="6" id="KW-0460">Magnesium</keyword>
<evidence type="ECO:0000256" key="2">
    <source>
        <dbReference type="ARBA" id="ARBA00005215"/>
    </source>
</evidence>
<comment type="pathway">
    <text evidence="2">Carbohydrate biosynthesis; Calvin cycle.</text>
</comment>
<evidence type="ECO:0000256" key="5">
    <source>
        <dbReference type="ARBA" id="ARBA00022801"/>
    </source>
</evidence>
<dbReference type="GO" id="GO:0005986">
    <property type="term" value="P:sucrose biosynthetic process"/>
    <property type="evidence" value="ECO:0007669"/>
    <property type="project" value="TreeGrafter"/>
</dbReference>
<accession>A0A150GMK3</accession>
<dbReference type="Pfam" id="PF00316">
    <property type="entry name" value="FBPase"/>
    <property type="match status" value="1"/>
</dbReference>
<dbReference type="SUPFAM" id="SSF56655">
    <property type="entry name" value="Carbohydrate phosphatase"/>
    <property type="match status" value="2"/>
</dbReference>
<dbReference type="GO" id="GO:0006000">
    <property type="term" value="P:fructose metabolic process"/>
    <property type="evidence" value="ECO:0007669"/>
    <property type="project" value="TreeGrafter"/>
</dbReference>
<evidence type="ECO:0000256" key="3">
    <source>
        <dbReference type="ARBA" id="ARBA00010941"/>
    </source>
</evidence>
<dbReference type="PANTHER" id="PTHR11556:SF35">
    <property type="entry name" value="SEDOHEPTULOSE-1,7-BISPHOSPHATASE, CHLOROPLASTIC"/>
    <property type="match status" value="1"/>
</dbReference>
<evidence type="ECO:0008006" key="13">
    <source>
        <dbReference type="Google" id="ProtNLM"/>
    </source>
</evidence>
<sequence>MHMLISHWQVDVQIDQLIFERLGSCSAVQAAGSEEQPEIKPMPGSGFTVVFDPLDGSSIMGANFAVGTIFGIWPGGSPVGLAGRQQAAAAYAVYGPQTILVWAKPKAAVDAPGEAFSEANGSADAEQQPGAKEAGGAPDGPSSACCSVGNIRDSHEVQEFLLLPDGTWRLQRSGVAILPVSSTYAAANLRAAAANAEYMALIQRWIQAAYTLRYTGGMVPDVHHILAKGSGVFCNPCSEAAPAKLRLLFECAPLAFVVEVSPTSPLQKPAQRAGITCA</sequence>
<evidence type="ECO:0000256" key="1">
    <source>
        <dbReference type="ARBA" id="ARBA00001946"/>
    </source>
</evidence>